<dbReference type="PANTHER" id="PTHR28071:SF1">
    <property type="entry name" value="REDOX PROTEIN FMP46, MITOCHONDRIAL-RELATED"/>
    <property type="match status" value="1"/>
</dbReference>
<dbReference type="GO" id="GO:0005739">
    <property type="term" value="C:mitochondrion"/>
    <property type="evidence" value="ECO:0007669"/>
    <property type="project" value="UniProtKB-SubCell"/>
</dbReference>
<evidence type="ECO:0000256" key="1">
    <source>
        <dbReference type="ARBA" id="ARBA00002963"/>
    </source>
</evidence>
<reference evidence="9" key="1">
    <citation type="journal article" date="2012" name="Science">
        <title>The Paleozoic origin of enzymatic lignin decomposition reconstructed from 31 fungal genomes.</title>
        <authorList>
            <person name="Floudas D."/>
            <person name="Binder M."/>
            <person name="Riley R."/>
            <person name="Barry K."/>
            <person name="Blanchette R.A."/>
            <person name="Henrissat B."/>
            <person name="Martinez A.T."/>
            <person name="Otillar R."/>
            <person name="Spatafora J.W."/>
            <person name="Yadav J.S."/>
            <person name="Aerts A."/>
            <person name="Benoit I."/>
            <person name="Boyd A."/>
            <person name="Carlson A."/>
            <person name="Copeland A."/>
            <person name="Coutinho P.M."/>
            <person name="de Vries R.P."/>
            <person name="Ferreira P."/>
            <person name="Findley K."/>
            <person name="Foster B."/>
            <person name="Gaskell J."/>
            <person name="Glotzer D."/>
            <person name="Gorecki P."/>
            <person name="Heitman J."/>
            <person name="Hesse C."/>
            <person name="Hori C."/>
            <person name="Igarashi K."/>
            <person name="Jurgens J.A."/>
            <person name="Kallen N."/>
            <person name="Kersten P."/>
            <person name="Kohler A."/>
            <person name="Kuees U."/>
            <person name="Kumar T.K.A."/>
            <person name="Kuo A."/>
            <person name="LaButti K."/>
            <person name="Larrondo L.F."/>
            <person name="Lindquist E."/>
            <person name="Ling A."/>
            <person name="Lombard V."/>
            <person name="Lucas S."/>
            <person name="Lundell T."/>
            <person name="Martin R."/>
            <person name="McLaughlin D.J."/>
            <person name="Morgenstern I."/>
            <person name="Morin E."/>
            <person name="Murat C."/>
            <person name="Nagy L.G."/>
            <person name="Nolan M."/>
            <person name="Ohm R.A."/>
            <person name="Patyshakuliyeva A."/>
            <person name="Rokas A."/>
            <person name="Ruiz-Duenas F.J."/>
            <person name="Sabat G."/>
            <person name="Salamov A."/>
            <person name="Samejima M."/>
            <person name="Schmutz J."/>
            <person name="Slot J.C."/>
            <person name="St John F."/>
            <person name="Stenlid J."/>
            <person name="Sun H."/>
            <person name="Sun S."/>
            <person name="Syed K."/>
            <person name="Tsang A."/>
            <person name="Wiebenga A."/>
            <person name="Young D."/>
            <person name="Pisabarro A."/>
            <person name="Eastwood D.C."/>
            <person name="Martin F."/>
            <person name="Cullen D."/>
            <person name="Grigoriev I.V."/>
            <person name="Hibbett D.S."/>
        </authorList>
    </citation>
    <scope>NUCLEOTIDE SEQUENCE [LARGE SCALE GENOMIC DNA]</scope>
    <source>
        <strain evidence="9">RWD-64-598 SS2</strain>
    </source>
</reference>
<evidence type="ECO:0000256" key="2">
    <source>
        <dbReference type="ARBA" id="ARBA00004173"/>
    </source>
</evidence>
<dbReference type="PANTHER" id="PTHR28071">
    <property type="entry name" value="REDOX PROTEIN FMP46, MITOCHONDRIAL-RELATED"/>
    <property type="match status" value="1"/>
</dbReference>
<evidence type="ECO:0000313" key="8">
    <source>
        <dbReference type="EMBL" id="EIW74828.1"/>
    </source>
</evidence>
<gene>
    <name evidence="8" type="ORF">CONPUDRAFT_159603</name>
</gene>
<feature type="region of interest" description="Disordered" evidence="7">
    <location>
        <begin position="1"/>
        <end position="20"/>
    </location>
</feature>
<organism evidence="8 9">
    <name type="scientific">Coniophora puteana (strain RWD-64-598)</name>
    <name type="common">Brown rot fungus</name>
    <dbReference type="NCBI Taxonomy" id="741705"/>
    <lineage>
        <taxon>Eukaryota</taxon>
        <taxon>Fungi</taxon>
        <taxon>Dikarya</taxon>
        <taxon>Basidiomycota</taxon>
        <taxon>Agaricomycotina</taxon>
        <taxon>Agaricomycetes</taxon>
        <taxon>Agaricomycetidae</taxon>
        <taxon>Boletales</taxon>
        <taxon>Coniophorineae</taxon>
        <taxon>Coniophoraceae</taxon>
        <taxon>Coniophora</taxon>
    </lineage>
</organism>
<name>A0A5M3M637_CONPW</name>
<dbReference type="GeneID" id="19204131"/>
<dbReference type="SUPFAM" id="SSF52833">
    <property type="entry name" value="Thioredoxin-like"/>
    <property type="match status" value="1"/>
</dbReference>
<keyword evidence="9" id="KW-1185">Reference proteome</keyword>
<dbReference type="Pfam" id="PF07955">
    <property type="entry name" value="DUF1687"/>
    <property type="match status" value="1"/>
</dbReference>
<evidence type="ECO:0000256" key="5">
    <source>
        <dbReference type="ARBA" id="ARBA00023002"/>
    </source>
</evidence>
<dbReference type="Gene3D" id="3.40.30.10">
    <property type="entry name" value="Glutaredoxin"/>
    <property type="match status" value="1"/>
</dbReference>
<evidence type="ECO:0000256" key="4">
    <source>
        <dbReference type="ARBA" id="ARBA00022946"/>
    </source>
</evidence>
<evidence type="ECO:0000256" key="6">
    <source>
        <dbReference type="ARBA" id="ARBA00023128"/>
    </source>
</evidence>
<evidence type="ECO:0000256" key="3">
    <source>
        <dbReference type="ARBA" id="ARBA00009734"/>
    </source>
</evidence>
<comment type="similarity">
    <text evidence="3">Belongs to the FMP46 family.</text>
</comment>
<evidence type="ECO:0000256" key="7">
    <source>
        <dbReference type="SAM" id="MobiDB-lite"/>
    </source>
</evidence>
<accession>A0A5M3M637</accession>
<dbReference type="EMBL" id="JH711590">
    <property type="protein sequence ID" value="EIW74828.1"/>
    <property type="molecule type" value="Genomic_DNA"/>
</dbReference>
<comment type="caution">
    <text evidence="8">The sequence shown here is derived from an EMBL/GenBank/DDBJ whole genome shotgun (WGS) entry which is preliminary data.</text>
</comment>
<dbReference type="KEGG" id="cput:CONPUDRAFT_159603"/>
<evidence type="ECO:0008006" key="10">
    <source>
        <dbReference type="Google" id="ProtNLM"/>
    </source>
</evidence>
<evidence type="ECO:0000313" key="9">
    <source>
        <dbReference type="Proteomes" id="UP000053558"/>
    </source>
</evidence>
<feature type="region of interest" description="Disordered" evidence="7">
    <location>
        <begin position="140"/>
        <end position="159"/>
    </location>
</feature>
<sequence length="159" mass="16577">MALGACSRHHNPSSPPSTKSLALLRAALSSSYPPDSSKGPLKFDLDVVEGPPTADQLQTILGYLPFPSANSPSAPLRAFLSPHPAGGDEGGVNSANQLAKLAQSNPKAVKWPVVVDWVGGRAAVGDVEGVKSILEEIRKVRDGEKEGGDGVDQPKGWFS</sequence>
<dbReference type="OrthoDB" id="59229at2759"/>
<dbReference type="Proteomes" id="UP000053558">
    <property type="component" value="Unassembled WGS sequence"/>
</dbReference>
<keyword evidence="6" id="KW-0496">Mitochondrion</keyword>
<dbReference type="InterPro" id="IPR036249">
    <property type="entry name" value="Thioredoxin-like_sf"/>
</dbReference>
<proteinExistence type="inferred from homology"/>
<keyword evidence="4" id="KW-0809">Transit peptide</keyword>
<comment type="function">
    <text evidence="1">Putative mitochondrial redox protein which could be involved in the reduction of small toxic molecules.</text>
</comment>
<comment type="subcellular location">
    <subcellularLocation>
        <location evidence="2">Mitochondrion</location>
    </subcellularLocation>
</comment>
<keyword evidence="5" id="KW-0560">Oxidoreductase</keyword>
<dbReference type="AlphaFoldDB" id="A0A5M3M637"/>
<dbReference type="OMA" id="PNALKWP"/>
<dbReference type="InterPro" id="IPR012882">
    <property type="entry name" value="Fmp46"/>
</dbReference>
<protein>
    <recommendedName>
        <fullName evidence="10">Thioredoxin-like protein</fullName>
    </recommendedName>
</protein>
<dbReference type="GO" id="GO:0016491">
    <property type="term" value="F:oxidoreductase activity"/>
    <property type="evidence" value="ECO:0007669"/>
    <property type="project" value="UniProtKB-KW"/>
</dbReference>
<dbReference type="RefSeq" id="XP_007774900.1">
    <property type="nucleotide sequence ID" value="XM_007776710.1"/>
</dbReference>